<evidence type="ECO:0000256" key="8">
    <source>
        <dbReference type="RuleBase" id="RU361174"/>
    </source>
</evidence>
<dbReference type="InterPro" id="IPR044846">
    <property type="entry name" value="GH10"/>
</dbReference>
<keyword evidence="5 8" id="KW-0119">Carbohydrate metabolism</keyword>
<keyword evidence="6 8" id="KW-0326">Glycosidase</keyword>
<feature type="signal peptide" evidence="10">
    <location>
        <begin position="1"/>
        <end position="18"/>
    </location>
</feature>
<keyword evidence="2 10" id="KW-0732">Signal</keyword>
<accession>A0A1Y2EH00</accession>
<feature type="compositionally biased region" description="Acidic residues" evidence="9">
    <location>
        <begin position="461"/>
        <end position="493"/>
    </location>
</feature>
<proteinExistence type="inferred from homology"/>
<dbReference type="Gene3D" id="3.20.20.80">
    <property type="entry name" value="Glycosidases"/>
    <property type="match status" value="1"/>
</dbReference>
<dbReference type="PANTHER" id="PTHR31490:SF90">
    <property type="entry name" value="ENDO-1,4-BETA-XYLANASE A"/>
    <property type="match status" value="1"/>
</dbReference>
<dbReference type="InterPro" id="IPR001000">
    <property type="entry name" value="GH10_dom"/>
</dbReference>
<keyword evidence="14" id="KW-1185">Reference proteome</keyword>
<dbReference type="PROSITE" id="PS51760">
    <property type="entry name" value="GH10_2"/>
    <property type="match status" value="1"/>
</dbReference>
<dbReference type="PROSITE" id="PS51763">
    <property type="entry name" value="CBM10"/>
    <property type="match status" value="1"/>
</dbReference>
<evidence type="ECO:0000313" key="14">
    <source>
        <dbReference type="Proteomes" id="UP000193920"/>
    </source>
</evidence>
<gene>
    <name evidence="13" type="ORF">LY90DRAFT_700111</name>
</gene>
<reference evidence="13 14" key="1">
    <citation type="submission" date="2016-08" db="EMBL/GenBank/DDBJ databases">
        <title>A Parts List for Fungal Cellulosomes Revealed by Comparative Genomics.</title>
        <authorList>
            <consortium name="DOE Joint Genome Institute"/>
            <person name="Haitjema C.H."/>
            <person name="Gilmore S.P."/>
            <person name="Henske J.K."/>
            <person name="Solomon K.V."/>
            <person name="De Groot R."/>
            <person name="Kuo A."/>
            <person name="Mondo S.J."/>
            <person name="Salamov A.A."/>
            <person name="Labutti K."/>
            <person name="Zhao Z."/>
            <person name="Chiniquy J."/>
            <person name="Barry K."/>
            <person name="Brewer H.M."/>
            <person name="Purvine S.O."/>
            <person name="Wright A.T."/>
            <person name="Boxma B."/>
            <person name="Van Alen T."/>
            <person name="Hackstein J.H."/>
            <person name="Baker S.E."/>
            <person name="Grigoriev I.V."/>
            <person name="O'Malley M.A."/>
        </authorList>
    </citation>
    <scope>NUCLEOTIDE SEQUENCE [LARGE SCALE GENOMIC DNA]</scope>
    <source>
        <strain evidence="13 14">G1</strain>
    </source>
</reference>
<organism evidence="13 14">
    <name type="scientific">Neocallimastix californiae</name>
    <dbReference type="NCBI Taxonomy" id="1754190"/>
    <lineage>
        <taxon>Eukaryota</taxon>
        <taxon>Fungi</taxon>
        <taxon>Fungi incertae sedis</taxon>
        <taxon>Chytridiomycota</taxon>
        <taxon>Chytridiomycota incertae sedis</taxon>
        <taxon>Neocallimastigomycetes</taxon>
        <taxon>Neocallimastigales</taxon>
        <taxon>Neocallimastigaceae</taxon>
        <taxon>Neocallimastix</taxon>
    </lineage>
</organism>
<comment type="catalytic activity">
    <reaction evidence="8">
        <text>Endohydrolysis of (1-&gt;4)-beta-D-xylosidic linkages in xylans.</text>
        <dbReference type="EC" id="3.2.1.8"/>
    </reaction>
</comment>
<dbReference type="SUPFAM" id="SSF64571">
    <property type="entry name" value="Cellulose docking domain, dockering"/>
    <property type="match status" value="1"/>
</dbReference>
<feature type="domain" description="CBM10" evidence="12">
    <location>
        <begin position="26"/>
        <end position="63"/>
    </location>
</feature>
<feature type="region of interest" description="Disordered" evidence="9">
    <location>
        <begin position="61"/>
        <end position="83"/>
    </location>
</feature>
<evidence type="ECO:0000259" key="12">
    <source>
        <dbReference type="PROSITE" id="PS51763"/>
    </source>
</evidence>
<evidence type="ECO:0000256" key="5">
    <source>
        <dbReference type="ARBA" id="ARBA00023277"/>
    </source>
</evidence>
<dbReference type="GO" id="GO:0031176">
    <property type="term" value="F:endo-1,4-beta-xylanase activity"/>
    <property type="evidence" value="ECO:0007669"/>
    <property type="project" value="UniProtKB-EC"/>
</dbReference>
<feature type="chain" id="PRO_5012327525" description="Beta-xylanase" evidence="10">
    <location>
        <begin position="19"/>
        <end position="499"/>
    </location>
</feature>
<dbReference type="SMART" id="SM00633">
    <property type="entry name" value="Glyco_10"/>
    <property type="match status" value="1"/>
</dbReference>
<feature type="region of interest" description="Disordered" evidence="9">
    <location>
        <begin position="459"/>
        <end position="499"/>
    </location>
</feature>
<evidence type="ECO:0000256" key="7">
    <source>
        <dbReference type="ARBA" id="ARBA00023326"/>
    </source>
</evidence>
<dbReference type="Gene3D" id="3.90.1220.10">
    <property type="entry name" value="Cellulose docking domain, dockering"/>
    <property type="match status" value="1"/>
</dbReference>
<keyword evidence="4 8" id="KW-0378">Hydrolase</keyword>
<keyword evidence="3" id="KW-0677">Repeat</keyword>
<dbReference type="InterPro" id="IPR017853">
    <property type="entry name" value="GH"/>
</dbReference>
<comment type="caution">
    <text evidence="13">The sequence shown here is derived from an EMBL/GenBank/DDBJ whole genome shotgun (WGS) entry which is preliminary data.</text>
</comment>
<evidence type="ECO:0000256" key="3">
    <source>
        <dbReference type="ARBA" id="ARBA00022737"/>
    </source>
</evidence>
<protein>
    <recommendedName>
        <fullName evidence="8">Beta-xylanase</fullName>
        <ecNumber evidence="8">3.2.1.8</ecNumber>
    </recommendedName>
</protein>
<dbReference type="InterPro" id="IPR009034">
    <property type="entry name" value="Dockerin_dom_fun_sf"/>
</dbReference>
<name>A0A1Y2EH00_9FUNG</name>
<comment type="similarity">
    <text evidence="1 8">Belongs to the glycosyl hydrolase 10 (cellulase F) family.</text>
</comment>
<feature type="domain" description="GH10" evidence="11">
    <location>
        <begin position="122"/>
        <end position="454"/>
    </location>
</feature>
<dbReference type="PRINTS" id="PR00134">
    <property type="entry name" value="GLHYDRLASE10"/>
</dbReference>
<dbReference type="GO" id="GO:0000272">
    <property type="term" value="P:polysaccharide catabolic process"/>
    <property type="evidence" value="ECO:0007669"/>
    <property type="project" value="UniProtKB-KW"/>
</dbReference>
<evidence type="ECO:0000256" key="4">
    <source>
        <dbReference type="ARBA" id="ARBA00022801"/>
    </source>
</evidence>
<evidence type="ECO:0000256" key="6">
    <source>
        <dbReference type="ARBA" id="ARBA00023295"/>
    </source>
</evidence>
<evidence type="ECO:0000256" key="1">
    <source>
        <dbReference type="ARBA" id="ARBA00007495"/>
    </source>
</evidence>
<dbReference type="SUPFAM" id="SSF51445">
    <property type="entry name" value="(Trans)glycosidases"/>
    <property type="match status" value="1"/>
</dbReference>
<dbReference type="PANTHER" id="PTHR31490">
    <property type="entry name" value="GLYCOSYL HYDROLASE"/>
    <property type="match status" value="1"/>
</dbReference>
<evidence type="ECO:0000313" key="13">
    <source>
        <dbReference type="EMBL" id="ORY70850.1"/>
    </source>
</evidence>
<dbReference type="OrthoDB" id="3055998at2759"/>
<dbReference type="EC" id="3.2.1.8" evidence="8"/>
<dbReference type="Pfam" id="PF00331">
    <property type="entry name" value="Glyco_hydro_10"/>
    <property type="match status" value="1"/>
</dbReference>
<evidence type="ECO:0000256" key="9">
    <source>
        <dbReference type="SAM" id="MobiDB-lite"/>
    </source>
</evidence>
<evidence type="ECO:0000259" key="11">
    <source>
        <dbReference type="PROSITE" id="PS51760"/>
    </source>
</evidence>
<dbReference type="AlphaFoldDB" id="A0A1Y2EH00"/>
<evidence type="ECO:0000256" key="10">
    <source>
        <dbReference type="SAM" id="SignalP"/>
    </source>
</evidence>
<dbReference type="Proteomes" id="UP000193920">
    <property type="component" value="Unassembled WGS sequence"/>
</dbReference>
<sequence length="499" mass="56793">MRIQFLLYTLSVLAVVSAKKSNDNDKCWSKKFGIECCKHTKTVVRKTYDGPWGKENGKWCGIGKKSTRPKNDVPPPPPPLTDLSKIDDPAAVCDVTDAITGESLAKAAPFRFGVGLNGGAIENSTTSSKTMREVIKHQFNSVTYSNLMKAVFVLNQEGSIKNLKKGKQDPVLDFSTFVDGLDFCQKNGIHMRGHVLVWHNQAPRWFFTKNYEEDGEYVDAKTMEYRLESYIKQYLSFVQFNYPGVVDVWDVVNEAIEVVDNQYDKSTGWYTRTLYGNNSPNMWYDIFGPDYVVKTFRIARKYALPNVKLVYNDYSTFVTKPVSKRDAIIKLLGILKKEDLVDAIGMQSYINPDEDINEYLAAVDEYQKTGLEIQITELTIRVKSTDDWEEYNIQQYSQLFEGLMKRVKKGYNIGSVTVFGLQDGYRFYENDTQKFRLFDHDLKKKKVYHAIMKILKGESATDSEDGEDVEDVVESDAEAVEADADAVDGEDSADDVKEL</sequence>
<dbReference type="EMBL" id="MCOG01000041">
    <property type="protein sequence ID" value="ORY70850.1"/>
    <property type="molecule type" value="Genomic_DNA"/>
</dbReference>
<evidence type="ECO:0000256" key="2">
    <source>
        <dbReference type="ARBA" id="ARBA00022729"/>
    </source>
</evidence>
<dbReference type="InterPro" id="IPR002883">
    <property type="entry name" value="CBM10/Dockerin_dom"/>
</dbReference>
<dbReference type="Pfam" id="PF02013">
    <property type="entry name" value="CBM_10"/>
    <property type="match status" value="1"/>
</dbReference>
<keyword evidence="7 8" id="KW-0624">Polysaccharide degradation</keyword>